<dbReference type="Pfam" id="PF13759">
    <property type="entry name" value="2OG-FeII_Oxy_5"/>
    <property type="match status" value="1"/>
</dbReference>
<gene>
    <name evidence="1" type="ORF">JQ619_28985</name>
</gene>
<organism evidence="1 2">
    <name type="scientific">Bradyrhizobium denitrificans</name>
    <dbReference type="NCBI Taxonomy" id="2734912"/>
    <lineage>
        <taxon>Bacteria</taxon>
        <taxon>Pseudomonadati</taxon>
        <taxon>Pseudomonadota</taxon>
        <taxon>Alphaproteobacteria</taxon>
        <taxon>Hyphomicrobiales</taxon>
        <taxon>Nitrobacteraceae</taxon>
        <taxon>Bradyrhizobium</taxon>
    </lineage>
</organism>
<keyword evidence="2" id="KW-1185">Reference proteome</keyword>
<accession>A0ABS5GEN1</accession>
<dbReference type="SUPFAM" id="SSF51197">
    <property type="entry name" value="Clavaminate synthase-like"/>
    <property type="match status" value="1"/>
</dbReference>
<dbReference type="Gene3D" id="2.60.120.620">
    <property type="entry name" value="q2cbj1_9rhob like domain"/>
    <property type="match status" value="1"/>
</dbReference>
<evidence type="ECO:0000313" key="1">
    <source>
        <dbReference type="EMBL" id="MBR1139797.1"/>
    </source>
</evidence>
<evidence type="ECO:0000313" key="2">
    <source>
        <dbReference type="Proteomes" id="UP001314635"/>
    </source>
</evidence>
<dbReference type="RefSeq" id="WP_172237167.1">
    <property type="nucleotide sequence ID" value="NZ_JABFDP010000015.1"/>
</dbReference>
<comment type="caution">
    <text evidence="1">The sequence shown here is derived from an EMBL/GenBank/DDBJ whole genome shotgun (WGS) entry which is preliminary data.</text>
</comment>
<sequence length="207" mass="23034">MDQIEALFPIPLLRSPGLLSTELKDAAVAAIRNAKIESNLRSGQLFHTEVADPRANNLFQTIAELAVPKLVDFGELLFGEKLRWTVKEMWTNMLETGGNQTLHAHANSFISGIFYLTPSHPGSRTVFVRPPGGSDFSFRHHTRSAAVGPFNAGKYVLPEAEPGDLVLFPSYLYHEVPRNQGDQRITIAFNAIPDHLDCWGYRVSFDS</sequence>
<name>A0ABS5GEN1_9BRAD</name>
<dbReference type="InterPro" id="IPR012668">
    <property type="entry name" value="CHP02466"/>
</dbReference>
<dbReference type="EMBL" id="JAFCLK010000033">
    <property type="protein sequence ID" value="MBR1139797.1"/>
    <property type="molecule type" value="Genomic_DNA"/>
</dbReference>
<protein>
    <submittedName>
        <fullName evidence="1">2OG-Fe(II) oxygenase family protein</fullName>
    </submittedName>
</protein>
<reference evidence="2" key="1">
    <citation type="journal article" date="2021" name="ISME J.">
        <title>Evolutionary origin and ecological implication of a unique nif island in free-living Bradyrhizobium lineages.</title>
        <authorList>
            <person name="Tao J."/>
        </authorList>
    </citation>
    <scope>NUCLEOTIDE SEQUENCE [LARGE SCALE GENOMIC DNA]</scope>
    <source>
        <strain evidence="2">SZCCT0094</strain>
    </source>
</reference>
<dbReference type="Proteomes" id="UP001314635">
    <property type="component" value="Unassembled WGS sequence"/>
</dbReference>
<proteinExistence type="predicted"/>